<keyword evidence="3" id="KW-1185">Reference proteome</keyword>
<dbReference type="InterPro" id="IPR029063">
    <property type="entry name" value="SAM-dependent_MTases_sf"/>
</dbReference>
<dbReference type="Gene3D" id="3.40.50.150">
    <property type="entry name" value="Vaccinia Virus protein VP39"/>
    <property type="match status" value="1"/>
</dbReference>
<evidence type="ECO:0000313" key="2">
    <source>
        <dbReference type="EMBL" id="VGO23116.1"/>
    </source>
</evidence>
<dbReference type="SFLD" id="SFLDG01082">
    <property type="entry name" value="B12-binding_domain_containing"/>
    <property type="match status" value="1"/>
</dbReference>
<dbReference type="GO" id="GO:0016645">
    <property type="term" value="F:oxidoreductase activity, acting on the CH-NH group of donors"/>
    <property type="evidence" value="ECO:0007669"/>
    <property type="project" value="InterPro"/>
</dbReference>
<accession>A0A6C2UWA1</accession>
<dbReference type="Pfam" id="PF04055">
    <property type="entry name" value="Radical_SAM"/>
    <property type="match status" value="1"/>
</dbReference>
<dbReference type="SFLD" id="SFLDG01091">
    <property type="entry name" value="uncharacterized_CHP01210-like"/>
    <property type="match status" value="1"/>
</dbReference>
<dbReference type="InterPro" id="IPR007197">
    <property type="entry name" value="rSAM"/>
</dbReference>
<dbReference type="NCBIfam" id="TIGR01212">
    <property type="entry name" value="TIGR01212 family radical SAM protein"/>
    <property type="match status" value="1"/>
</dbReference>
<dbReference type="InterPro" id="IPR032432">
    <property type="entry name" value="Radical_SAM_C"/>
</dbReference>
<name>A0A6C2UWA1_9BACT</name>
<dbReference type="GO" id="GO:0051536">
    <property type="term" value="F:iron-sulfur cluster binding"/>
    <property type="evidence" value="ECO:0007669"/>
    <property type="project" value="InterPro"/>
</dbReference>
<dbReference type="AlphaFoldDB" id="A0A6C2UWA1"/>
<reference evidence="2 3" key="1">
    <citation type="submission" date="2019-04" db="EMBL/GenBank/DDBJ databases">
        <authorList>
            <person name="Van Vliet M D."/>
        </authorList>
    </citation>
    <scope>NUCLEOTIDE SEQUENCE [LARGE SCALE GENOMIC DNA]</scope>
    <source>
        <strain evidence="2 3">F21</strain>
    </source>
</reference>
<dbReference type="Pfam" id="PF05430">
    <property type="entry name" value="Methyltransf_30"/>
    <property type="match status" value="1"/>
</dbReference>
<dbReference type="CDD" id="cd01335">
    <property type="entry name" value="Radical_SAM"/>
    <property type="match status" value="1"/>
</dbReference>
<dbReference type="Pfam" id="PF16199">
    <property type="entry name" value="Radical_SAM_C"/>
    <property type="match status" value="1"/>
</dbReference>
<dbReference type="RefSeq" id="WP_136065213.1">
    <property type="nucleotide sequence ID" value="NZ_CAAHFH010000003.1"/>
</dbReference>
<dbReference type="SUPFAM" id="SSF53335">
    <property type="entry name" value="S-adenosyl-L-methionine-dependent methyltransferases"/>
    <property type="match status" value="1"/>
</dbReference>
<dbReference type="Gene3D" id="3.80.30.20">
    <property type="entry name" value="tm_1862 like domain"/>
    <property type="match status" value="1"/>
</dbReference>
<dbReference type="SFLD" id="SFLDS00029">
    <property type="entry name" value="Radical_SAM"/>
    <property type="match status" value="1"/>
</dbReference>
<dbReference type="SFLD" id="SFLDG01086">
    <property type="entry name" value="elongater_protein-like"/>
    <property type="match status" value="1"/>
</dbReference>
<dbReference type="InterPro" id="IPR023404">
    <property type="entry name" value="rSAM_horseshoe"/>
</dbReference>
<protein>
    <submittedName>
        <fullName evidence="2">tRNA 5-methylaminomethyl-2-thiouridine biosynthesis bifunctional protein MnmC</fullName>
    </submittedName>
</protein>
<dbReference type="InterPro" id="IPR005911">
    <property type="entry name" value="YhcC-like"/>
</dbReference>
<dbReference type="Proteomes" id="UP000346198">
    <property type="component" value="Unassembled WGS sequence"/>
</dbReference>
<organism evidence="2 3">
    <name type="scientific">Pontiella sulfatireligans</name>
    <dbReference type="NCBI Taxonomy" id="2750658"/>
    <lineage>
        <taxon>Bacteria</taxon>
        <taxon>Pseudomonadati</taxon>
        <taxon>Kiritimatiellota</taxon>
        <taxon>Kiritimatiellia</taxon>
        <taxon>Kiritimatiellales</taxon>
        <taxon>Pontiellaceae</taxon>
        <taxon>Pontiella</taxon>
    </lineage>
</organism>
<dbReference type="PROSITE" id="PS51918">
    <property type="entry name" value="RADICAL_SAM"/>
    <property type="match status" value="1"/>
</dbReference>
<dbReference type="PANTHER" id="PTHR39963">
    <property type="entry name" value="SLL0983 PROTEIN"/>
    <property type="match status" value="1"/>
</dbReference>
<sequence>MNKPYLQYKDYLVERHGESLYRVPIDFNLGCPNRESDGSGGCTFCNVRGSAAVQTIGKNSVEEQMKEAIRFARDRYGAKKYMAYIQAFSATFGESQQPMYLNLLDAFDFTAVSIGTRPDCLTPQACDFLVELNKHIEVWVELGVQTVHDKTLERVNRGHDWASSETAIKKLHGRGIKVAVHAILGLPGETATDYQRTADTLAALPIDAVKIHNLHIEKGTTLALEHALTSLPVLMEHDFAEHLMDFIRRMPPHVPIMRLTTDTLDEELIAPKWHMAKGQFKDYVIQQMTCREWRQGDLWRGRVKKLQSLRVEEASSTLEPFNPVTTSDSSITFWNEDYKEHYHTPAGARLEAEEKYIVPSKLKERLAEGNVQLLDVCFGLGYNSLAAMNMATGGAHAVRPGGEASAPPSLTITALEMDRRVVGAAAQNIQSLETDSNDWKKTLTELYLTGESHPTAHAQRGWSLRQQRNEVQWQSSISILWGDARYTVSKLQPEQFDLVFLDAFSTQRNSELWTVDFFRKLKSVMKPDAVLLTYCAAIPVRAGLMEAGFFVGETDPVGRQRGGTIAAMREADIEIPLPDHELKMIYETTRGLPYRDPYGVRTNKEILRNRQERIIESKQEESSNR</sequence>
<dbReference type="PANTHER" id="PTHR39963:SF1">
    <property type="entry name" value="MNMC-LIKE METHYLTRANSFERASE DOMAIN-CONTAINING PROTEIN"/>
    <property type="match status" value="1"/>
</dbReference>
<proteinExistence type="predicted"/>
<dbReference type="InterPro" id="IPR006638">
    <property type="entry name" value="Elp3/MiaA/NifB-like_rSAM"/>
</dbReference>
<evidence type="ECO:0000259" key="1">
    <source>
        <dbReference type="PROSITE" id="PS51918"/>
    </source>
</evidence>
<gene>
    <name evidence="2" type="primary">mnmC</name>
    <name evidence="2" type="ORF">SCARR_05219</name>
</gene>
<dbReference type="InterPro" id="IPR058240">
    <property type="entry name" value="rSAM_sf"/>
</dbReference>
<dbReference type="SMART" id="SM00729">
    <property type="entry name" value="Elp3"/>
    <property type="match status" value="1"/>
</dbReference>
<dbReference type="SUPFAM" id="SSF102114">
    <property type="entry name" value="Radical SAM enzymes"/>
    <property type="match status" value="1"/>
</dbReference>
<dbReference type="EMBL" id="CAAHFH010000003">
    <property type="protein sequence ID" value="VGO23116.1"/>
    <property type="molecule type" value="Genomic_DNA"/>
</dbReference>
<feature type="domain" description="Radical SAM core" evidence="1">
    <location>
        <begin position="15"/>
        <end position="253"/>
    </location>
</feature>
<evidence type="ECO:0000313" key="3">
    <source>
        <dbReference type="Proteomes" id="UP000346198"/>
    </source>
</evidence>
<dbReference type="InterPro" id="IPR008471">
    <property type="entry name" value="MnmC-like_methylTransf"/>
</dbReference>